<evidence type="ECO:0000313" key="2">
    <source>
        <dbReference type="Proteomes" id="UP000220840"/>
    </source>
</evidence>
<dbReference type="Pfam" id="PF05711">
    <property type="entry name" value="TylF"/>
    <property type="match status" value="1"/>
</dbReference>
<comment type="caution">
    <text evidence="1">The sequence shown here is derived from an EMBL/GenBank/DDBJ whole genome shotgun (WGS) entry which is preliminary data.</text>
</comment>
<accession>A0A2A7MLI9</accession>
<dbReference type="STRING" id="137838.GCA_001458595_03711"/>
<dbReference type="PANTHER" id="PTHR40036:SF1">
    <property type="entry name" value="MACROCIN O-METHYLTRANSFERASE"/>
    <property type="match status" value="1"/>
</dbReference>
<keyword evidence="2" id="KW-1185">Reference proteome</keyword>
<evidence type="ECO:0000313" key="1">
    <source>
        <dbReference type="EMBL" id="PEG32211.1"/>
    </source>
</evidence>
<protein>
    <submittedName>
        <fullName evidence="1">Methyltransferase</fullName>
    </submittedName>
</protein>
<keyword evidence="1" id="KW-0808">Transferase</keyword>
<dbReference type="PANTHER" id="PTHR40036">
    <property type="entry name" value="MACROCIN O-METHYLTRANSFERASE"/>
    <property type="match status" value="1"/>
</dbReference>
<dbReference type="Gene3D" id="3.40.50.150">
    <property type="entry name" value="Vaccinia Virus protein VP39"/>
    <property type="match status" value="1"/>
</dbReference>
<gene>
    <name evidence="1" type="ORF">CQ394_11110</name>
</gene>
<keyword evidence="1" id="KW-0489">Methyltransferase</keyword>
<sequence>MIKKYIPIFKGVYMKRAIIFGATDTGKRIYNNVKQEYEIIGFVDGNSKLHGSKYEGFIIEDYNNLKNYEFDYVIVGVLTAYKQIKEQILELGIPEYKIMDKYVELPTQARIEYLRNTAEILKENNVKGACAEVGVYQGDFAKIINEIFNEKKLYLFDTFCGLPKEDSNHDNEKGYATVQSGHFSNTSEQVVLSKMKYKENCIICKGYFPDTIANINETFCFVNLDADLYKPTIEGLRYFYPRMEKGGVILIHDYFSMAFKGVKDAVKEFCNISNITYMPIGDTLSVAIIK</sequence>
<dbReference type="AlphaFoldDB" id="A0A2A7MLI9"/>
<dbReference type="EMBL" id="PDCJ01000001">
    <property type="protein sequence ID" value="PEG32211.1"/>
    <property type="molecule type" value="Genomic_DNA"/>
</dbReference>
<dbReference type="Proteomes" id="UP000220840">
    <property type="component" value="Unassembled WGS sequence"/>
</dbReference>
<proteinExistence type="predicted"/>
<reference evidence="1 2" key="1">
    <citation type="submission" date="2017-10" db="EMBL/GenBank/DDBJ databases">
        <title>Effective Description of Clostridium neonatale sp. nov. linked to necrotizing enterocolitis in neonates and a clarification of species assignable to the genus Clostridium (Prazmowski 1880) emend. Lawson and Rainey 2016.</title>
        <authorList>
            <person name="Bernard K."/>
            <person name="Burdz T."/>
            <person name="Wiebe D."/>
            <person name="Balcewich B."/>
            <person name="Alfa M."/>
            <person name="Bernier A.-M."/>
        </authorList>
    </citation>
    <scope>NUCLEOTIDE SEQUENCE [LARGE SCALE GENOMIC DNA]</scope>
    <source>
        <strain evidence="1 2">LCDC99A005</strain>
    </source>
</reference>
<dbReference type="OrthoDB" id="149130at2"/>
<dbReference type="InterPro" id="IPR008884">
    <property type="entry name" value="TylF_MeTrfase"/>
</dbReference>
<organism evidence="1 2">
    <name type="scientific">Clostridium neonatale</name>
    <dbReference type="NCBI Taxonomy" id="137838"/>
    <lineage>
        <taxon>Bacteria</taxon>
        <taxon>Bacillati</taxon>
        <taxon>Bacillota</taxon>
        <taxon>Clostridia</taxon>
        <taxon>Eubacteriales</taxon>
        <taxon>Clostridiaceae</taxon>
        <taxon>Clostridium</taxon>
    </lineage>
</organism>
<dbReference type="GO" id="GO:0008168">
    <property type="term" value="F:methyltransferase activity"/>
    <property type="evidence" value="ECO:0007669"/>
    <property type="project" value="UniProtKB-KW"/>
</dbReference>
<dbReference type="GO" id="GO:0032259">
    <property type="term" value="P:methylation"/>
    <property type="evidence" value="ECO:0007669"/>
    <property type="project" value="UniProtKB-KW"/>
</dbReference>
<dbReference type="InterPro" id="IPR029063">
    <property type="entry name" value="SAM-dependent_MTases_sf"/>
</dbReference>
<name>A0A2A7MLI9_9CLOT</name>